<sequence length="739" mass="82988">MLNLDQWDEVRACCQDDAAFERLKQILDPGQTSTAPEKSAALAQAHLQIERQNALANAIARIRESLELQEIFDSTTQELRQLLGADRIAIYRFYPDFSGEFVAESVARGHPPILKSIPTSPQSYSRHILLGGGATANSIQPMAARQNHYQPSPPTYRDLVDNPGTIPLSKQGKSPARILEDHGSPDSAIVPILQGEVLWGLLCASHGQERSTWNLNDIELLDRVSVNLSVALKQAELFHRTQEQARKLAKATRREKTLAVTVEKIRRSLDIDTIFSTTTHEVRQLLDVDRVAVYYFNPDWTGQFVAESVSPGWVHLLELQTTTPQLQTNLALCSHMQQLIEGQKGSKRGQNPEKLSHRRVFTVEDVKSSQFSPAYQEVLQLYQCQAYAIVPIYQSNQLWGLLAAYHNAQPRVWDTSDIDLLAQISEHLGVALQQAELLEQTRMQARRLAQTLQDLQKTQTQLIHSEKMAGLGQLVAGVAHEINNPVNFIYGNLSYVRDYTQDLMGLIELYQDEETGESEAILERIEEIDLPFILEDLPNLINSMKTGTDRIRKIVQSLRIFSRLDEAQRKIVDIHEGLESVLWLLKHRFKTSLGQEIKIIKKFNKIPKINCYPAELNQVFMNLISNSLDALNDDHGRENSPGQKPAIAIATQQLNEHSITIRIADNGSGIPEPIRRRIFDPFFTTKSPGKGTGLGLSVSYQIIVENHGGDLTVKSKPGVGTEFVIEIPIHGNADEMMTL</sequence>
<keyword evidence="5" id="KW-0418">Kinase</keyword>
<dbReference type="EC" id="2.7.13.3" evidence="3"/>
<dbReference type="InterPro" id="IPR036097">
    <property type="entry name" value="HisK_dim/P_sf"/>
</dbReference>
<evidence type="ECO:0000313" key="9">
    <source>
        <dbReference type="EMBL" id="USR90299.1"/>
    </source>
</evidence>
<dbReference type="Pfam" id="PF02518">
    <property type="entry name" value="HATPase_c"/>
    <property type="match status" value="1"/>
</dbReference>
<feature type="domain" description="Phytochrome chromophore attachment site" evidence="7">
    <location>
        <begin position="270"/>
        <end position="427"/>
    </location>
</feature>
<keyword evidence="6" id="KW-0902">Two-component regulatory system</keyword>
<accession>A0ABY5AM57</accession>
<dbReference type="SUPFAM" id="SSF47384">
    <property type="entry name" value="Homodimeric domain of signal transducing histidine kinase"/>
    <property type="match status" value="1"/>
</dbReference>
<dbReference type="CDD" id="cd00082">
    <property type="entry name" value="HisKA"/>
    <property type="match status" value="1"/>
</dbReference>
<comment type="catalytic activity">
    <reaction evidence="1">
        <text>ATP + protein L-histidine = ADP + protein N-phospho-L-histidine.</text>
        <dbReference type="EC" id="2.7.13.3"/>
    </reaction>
</comment>
<evidence type="ECO:0000256" key="3">
    <source>
        <dbReference type="ARBA" id="ARBA00012438"/>
    </source>
</evidence>
<feature type="domain" description="Histidine kinase" evidence="8">
    <location>
        <begin position="477"/>
        <end position="731"/>
    </location>
</feature>
<dbReference type="PANTHER" id="PTHR43065">
    <property type="entry name" value="SENSOR HISTIDINE KINASE"/>
    <property type="match status" value="1"/>
</dbReference>
<evidence type="ECO:0000259" key="8">
    <source>
        <dbReference type="PROSITE" id="PS50109"/>
    </source>
</evidence>
<dbReference type="SMART" id="SM00388">
    <property type="entry name" value="HisKA"/>
    <property type="match status" value="1"/>
</dbReference>
<organism evidence="9 10">
    <name type="scientific">Phormidium yuhuli AB48</name>
    <dbReference type="NCBI Taxonomy" id="2940671"/>
    <lineage>
        <taxon>Bacteria</taxon>
        <taxon>Bacillati</taxon>
        <taxon>Cyanobacteriota</taxon>
        <taxon>Cyanophyceae</taxon>
        <taxon>Oscillatoriophycideae</taxon>
        <taxon>Oscillatoriales</taxon>
        <taxon>Oscillatoriaceae</taxon>
        <taxon>Phormidium</taxon>
        <taxon>Phormidium yuhuli</taxon>
    </lineage>
</organism>
<dbReference type="PROSITE" id="PS50046">
    <property type="entry name" value="PHYTOCHROME_2"/>
    <property type="match status" value="2"/>
</dbReference>
<evidence type="ECO:0000259" key="7">
    <source>
        <dbReference type="PROSITE" id="PS50046"/>
    </source>
</evidence>
<protein>
    <recommendedName>
        <fullName evidence="3">histidine kinase</fullName>
        <ecNumber evidence="3">2.7.13.3</ecNumber>
    </recommendedName>
</protein>
<gene>
    <name evidence="9" type="ORF">NEA10_15825</name>
</gene>
<dbReference type="PROSITE" id="PS50109">
    <property type="entry name" value="HIS_KIN"/>
    <property type="match status" value="1"/>
</dbReference>
<evidence type="ECO:0000256" key="1">
    <source>
        <dbReference type="ARBA" id="ARBA00000085"/>
    </source>
</evidence>
<evidence type="ECO:0000256" key="5">
    <source>
        <dbReference type="ARBA" id="ARBA00022777"/>
    </source>
</evidence>
<dbReference type="EMBL" id="CP098611">
    <property type="protein sequence ID" value="USR90299.1"/>
    <property type="molecule type" value="Genomic_DNA"/>
</dbReference>
<dbReference type="InterPro" id="IPR036890">
    <property type="entry name" value="HATPase_C_sf"/>
</dbReference>
<evidence type="ECO:0000256" key="6">
    <source>
        <dbReference type="ARBA" id="ARBA00023012"/>
    </source>
</evidence>
<reference evidence="9" key="1">
    <citation type="submission" date="2022-06" db="EMBL/GenBank/DDBJ databases">
        <title>Genome sequence of Phormidium yuhuli AB48 isolated from an industrial photobioreactor environment.</title>
        <authorList>
            <person name="Qiu Y."/>
            <person name="Noonan A.J.C."/>
            <person name="Dofher K."/>
            <person name="Koch M."/>
            <person name="Kieft B."/>
            <person name="Lin X."/>
            <person name="Ziels R.M."/>
            <person name="Hallam S.J."/>
        </authorList>
    </citation>
    <scope>NUCLEOTIDE SEQUENCE</scope>
    <source>
        <strain evidence="9">AB48</strain>
    </source>
</reference>
<dbReference type="PRINTS" id="PR00344">
    <property type="entry name" value="BCTRLSENSOR"/>
</dbReference>
<evidence type="ECO:0000256" key="4">
    <source>
        <dbReference type="ARBA" id="ARBA00022553"/>
    </source>
</evidence>
<dbReference type="Gene3D" id="1.10.287.130">
    <property type="match status" value="1"/>
</dbReference>
<keyword evidence="4" id="KW-0597">Phosphoprotein</keyword>
<dbReference type="SUPFAM" id="SSF55781">
    <property type="entry name" value="GAF domain-like"/>
    <property type="match status" value="2"/>
</dbReference>
<dbReference type="Pfam" id="PF01590">
    <property type="entry name" value="GAF"/>
    <property type="match status" value="2"/>
</dbReference>
<dbReference type="InterPro" id="IPR029016">
    <property type="entry name" value="GAF-like_dom_sf"/>
</dbReference>
<dbReference type="Pfam" id="PF00512">
    <property type="entry name" value="HisKA"/>
    <property type="match status" value="1"/>
</dbReference>
<dbReference type="SMART" id="SM00065">
    <property type="entry name" value="GAF"/>
    <property type="match status" value="2"/>
</dbReference>
<dbReference type="InterPro" id="IPR004358">
    <property type="entry name" value="Sig_transdc_His_kin-like_C"/>
</dbReference>
<dbReference type="SUPFAM" id="SSF55874">
    <property type="entry name" value="ATPase domain of HSP90 chaperone/DNA topoisomerase II/histidine kinase"/>
    <property type="match status" value="1"/>
</dbReference>
<dbReference type="InterPro" id="IPR003594">
    <property type="entry name" value="HATPase_dom"/>
</dbReference>
<dbReference type="InterPro" id="IPR003018">
    <property type="entry name" value="GAF"/>
</dbReference>
<dbReference type="InterPro" id="IPR016132">
    <property type="entry name" value="Phyto_chromo_attachment"/>
</dbReference>
<dbReference type="RefSeq" id="WP_252662292.1">
    <property type="nucleotide sequence ID" value="NZ_CP098611.1"/>
</dbReference>
<dbReference type="InterPro" id="IPR003661">
    <property type="entry name" value="HisK_dim/P_dom"/>
</dbReference>
<dbReference type="InterPro" id="IPR005467">
    <property type="entry name" value="His_kinase_dom"/>
</dbReference>
<keyword evidence="5" id="KW-0808">Transferase</keyword>
<keyword evidence="10" id="KW-1185">Reference proteome</keyword>
<dbReference type="Gene3D" id="3.30.450.40">
    <property type="match status" value="2"/>
</dbReference>
<evidence type="ECO:0000256" key="2">
    <source>
        <dbReference type="ARBA" id="ARBA00006402"/>
    </source>
</evidence>
<proteinExistence type="inferred from homology"/>
<name>A0ABY5AM57_9CYAN</name>
<dbReference type="PANTHER" id="PTHR43065:SF50">
    <property type="entry name" value="HISTIDINE KINASE"/>
    <property type="match status" value="1"/>
</dbReference>
<feature type="domain" description="Phytochrome chromophore attachment site" evidence="7">
    <location>
        <begin position="67"/>
        <end position="227"/>
    </location>
</feature>
<dbReference type="SMART" id="SM00387">
    <property type="entry name" value="HATPase_c"/>
    <property type="match status" value="1"/>
</dbReference>
<dbReference type="Gene3D" id="3.30.565.10">
    <property type="entry name" value="Histidine kinase-like ATPase, C-terminal domain"/>
    <property type="match status" value="1"/>
</dbReference>
<comment type="similarity">
    <text evidence="2">In the N-terminal section; belongs to the phytochrome family.</text>
</comment>
<evidence type="ECO:0000313" key="10">
    <source>
        <dbReference type="Proteomes" id="UP001056708"/>
    </source>
</evidence>
<dbReference type="Proteomes" id="UP001056708">
    <property type="component" value="Chromosome"/>
</dbReference>